<dbReference type="AlphaFoldDB" id="A0A0E9QRK5"/>
<dbReference type="EMBL" id="GBXM01089510">
    <property type="protein sequence ID" value="JAH19067.1"/>
    <property type="molecule type" value="Transcribed_RNA"/>
</dbReference>
<organism evidence="2">
    <name type="scientific">Anguilla anguilla</name>
    <name type="common">European freshwater eel</name>
    <name type="synonym">Muraena anguilla</name>
    <dbReference type="NCBI Taxonomy" id="7936"/>
    <lineage>
        <taxon>Eukaryota</taxon>
        <taxon>Metazoa</taxon>
        <taxon>Chordata</taxon>
        <taxon>Craniata</taxon>
        <taxon>Vertebrata</taxon>
        <taxon>Euteleostomi</taxon>
        <taxon>Actinopterygii</taxon>
        <taxon>Neopterygii</taxon>
        <taxon>Teleostei</taxon>
        <taxon>Anguilliformes</taxon>
        <taxon>Anguillidae</taxon>
        <taxon>Anguilla</taxon>
    </lineage>
</organism>
<reference evidence="2" key="1">
    <citation type="submission" date="2014-11" db="EMBL/GenBank/DDBJ databases">
        <authorList>
            <person name="Amaro Gonzalez C."/>
        </authorList>
    </citation>
    <scope>NUCLEOTIDE SEQUENCE</scope>
</reference>
<proteinExistence type="predicted"/>
<name>A0A0E9QRK5_ANGAN</name>
<sequence length="38" mass="4499">MASNLTRRCNRHTNDDRQNNPSLIFYPSENSCIFTIRI</sequence>
<evidence type="ECO:0000313" key="2">
    <source>
        <dbReference type="EMBL" id="JAH19067.1"/>
    </source>
</evidence>
<protein>
    <submittedName>
        <fullName evidence="2">Uncharacterized protein</fullName>
    </submittedName>
</protein>
<reference evidence="2" key="2">
    <citation type="journal article" date="2015" name="Fish Shellfish Immunol.">
        <title>Early steps in the European eel (Anguilla anguilla)-Vibrio vulnificus interaction in the gills: Role of the RtxA13 toxin.</title>
        <authorList>
            <person name="Callol A."/>
            <person name="Pajuelo D."/>
            <person name="Ebbesson L."/>
            <person name="Teles M."/>
            <person name="MacKenzie S."/>
            <person name="Amaro C."/>
        </authorList>
    </citation>
    <scope>NUCLEOTIDE SEQUENCE</scope>
</reference>
<feature type="region of interest" description="Disordered" evidence="1">
    <location>
        <begin position="1"/>
        <end position="21"/>
    </location>
</feature>
<evidence type="ECO:0000256" key="1">
    <source>
        <dbReference type="SAM" id="MobiDB-lite"/>
    </source>
</evidence>
<accession>A0A0E9QRK5</accession>